<accession>A0A0F9EJ00</accession>
<comment type="caution">
    <text evidence="1">The sequence shown here is derived from an EMBL/GenBank/DDBJ whole genome shotgun (WGS) entry which is preliminary data.</text>
</comment>
<name>A0A0F9EJ00_9ZZZZ</name>
<protein>
    <recommendedName>
        <fullName evidence="2">Recombination endonuclease VII</fullName>
    </recommendedName>
</protein>
<evidence type="ECO:0008006" key="2">
    <source>
        <dbReference type="Google" id="ProtNLM"/>
    </source>
</evidence>
<gene>
    <name evidence="1" type="ORF">LCGC14_2146860</name>
</gene>
<organism evidence="1">
    <name type="scientific">marine sediment metagenome</name>
    <dbReference type="NCBI Taxonomy" id="412755"/>
    <lineage>
        <taxon>unclassified sequences</taxon>
        <taxon>metagenomes</taxon>
        <taxon>ecological metagenomes</taxon>
    </lineage>
</organism>
<dbReference type="EMBL" id="LAZR01027269">
    <property type="protein sequence ID" value="KKL66251.1"/>
    <property type="molecule type" value="Genomic_DNA"/>
</dbReference>
<sequence>MIATIKTCRCGNVVTSKHHQTKCNKCLAAYKKEMYVKQKLKDPEFFKRRDRKYHLKHQCGITLEEYEAMAEQQFHRCAICGDYETRSNRGGILNLNVDHDHKTGKIRGLLCNRCNRVLGMVKDDQTVLTEMKNYLGDKNECNENKNN</sequence>
<reference evidence="1" key="1">
    <citation type="journal article" date="2015" name="Nature">
        <title>Complex archaea that bridge the gap between prokaryotes and eukaryotes.</title>
        <authorList>
            <person name="Spang A."/>
            <person name="Saw J.H."/>
            <person name="Jorgensen S.L."/>
            <person name="Zaremba-Niedzwiedzka K."/>
            <person name="Martijn J."/>
            <person name="Lind A.E."/>
            <person name="van Eijk R."/>
            <person name="Schleper C."/>
            <person name="Guy L."/>
            <person name="Ettema T.J."/>
        </authorList>
    </citation>
    <scope>NUCLEOTIDE SEQUENCE</scope>
</reference>
<dbReference type="SUPFAM" id="SSF54060">
    <property type="entry name" value="His-Me finger endonucleases"/>
    <property type="match status" value="1"/>
</dbReference>
<dbReference type="Pfam" id="PF02945">
    <property type="entry name" value="Endonuclease_7"/>
    <property type="match status" value="1"/>
</dbReference>
<dbReference type="InterPro" id="IPR044925">
    <property type="entry name" value="His-Me_finger_sf"/>
</dbReference>
<dbReference type="AlphaFoldDB" id="A0A0F9EJ00"/>
<dbReference type="InterPro" id="IPR004211">
    <property type="entry name" value="Endonuclease_7"/>
</dbReference>
<dbReference type="Gene3D" id="3.40.1800.10">
    <property type="entry name" value="His-Me finger endonucleases"/>
    <property type="match status" value="1"/>
</dbReference>
<proteinExistence type="predicted"/>
<dbReference type="InterPro" id="IPR038563">
    <property type="entry name" value="Endonuclease_7_sf"/>
</dbReference>
<evidence type="ECO:0000313" key="1">
    <source>
        <dbReference type="EMBL" id="KKL66251.1"/>
    </source>
</evidence>